<protein>
    <submittedName>
        <fullName evidence="1">Uncharacterized protein</fullName>
    </submittedName>
</protein>
<keyword evidence="2" id="KW-1185">Reference proteome</keyword>
<comment type="caution">
    <text evidence="1">The sequence shown here is derived from an EMBL/GenBank/DDBJ whole genome shotgun (WGS) entry which is preliminary data.</text>
</comment>
<dbReference type="EMBL" id="JAWDJW010003493">
    <property type="protein sequence ID" value="KAK3076839.1"/>
    <property type="molecule type" value="Genomic_DNA"/>
</dbReference>
<organism evidence="1 2">
    <name type="scientific">Coniosporium uncinatum</name>
    <dbReference type="NCBI Taxonomy" id="93489"/>
    <lineage>
        <taxon>Eukaryota</taxon>
        <taxon>Fungi</taxon>
        <taxon>Dikarya</taxon>
        <taxon>Ascomycota</taxon>
        <taxon>Pezizomycotina</taxon>
        <taxon>Dothideomycetes</taxon>
        <taxon>Dothideomycetes incertae sedis</taxon>
        <taxon>Coniosporium</taxon>
    </lineage>
</organism>
<sequence>MLKLVEANLTVIMYYGDADYNCNWLGGEAVSYEIGVPGYDRAGYTNITTSDGIVHGQVKQVGKFSFIRIYESGHEVPFYQPLIALEMFERAIGGLDIATGSIEAGP</sequence>
<feature type="non-terminal residue" evidence="1">
    <location>
        <position position="106"/>
    </location>
</feature>
<reference evidence="1" key="1">
    <citation type="submission" date="2024-09" db="EMBL/GenBank/DDBJ databases">
        <title>Black Yeasts Isolated from many extreme environments.</title>
        <authorList>
            <person name="Coleine C."/>
            <person name="Stajich J.E."/>
            <person name="Selbmann L."/>
        </authorList>
    </citation>
    <scope>NUCLEOTIDE SEQUENCE</scope>
    <source>
        <strain evidence="1">CCFEE 5737</strain>
    </source>
</reference>
<evidence type="ECO:0000313" key="2">
    <source>
        <dbReference type="Proteomes" id="UP001186974"/>
    </source>
</evidence>
<evidence type="ECO:0000313" key="1">
    <source>
        <dbReference type="EMBL" id="KAK3076839.1"/>
    </source>
</evidence>
<gene>
    <name evidence="1" type="ORF">LTS18_011861</name>
</gene>
<proteinExistence type="predicted"/>
<dbReference type="Proteomes" id="UP001186974">
    <property type="component" value="Unassembled WGS sequence"/>
</dbReference>
<name>A0ACC3DK16_9PEZI</name>
<accession>A0ACC3DK16</accession>